<feature type="non-terminal residue" evidence="1">
    <location>
        <position position="1"/>
    </location>
</feature>
<reference evidence="1" key="1">
    <citation type="submission" date="2021-06" db="EMBL/GenBank/DDBJ databases">
        <authorList>
            <person name="Kallberg Y."/>
            <person name="Tangrot J."/>
            <person name="Rosling A."/>
        </authorList>
    </citation>
    <scope>NUCLEOTIDE SEQUENCE</scope>
    <source>
        <strain evidence="1">28 12/20/2015</strain>
    </source>
</reference>
<evidence type="ECO:0000313" key="2">
    <source>
        <dbReference type="Proteomes" id="UP000789366"/>
    </source>
</evidence>
<organism evidence="1 2">
    <name type="scientific">Cetraspora pellucida</name>
    <dbReference type="NCBI Taxonomy" id="1433469"/>
    <lineage>
        <taxon>Eukaryota</taxon>
        <taxon>Fungi</taxon>
        <taxon>Fungi incertae sedis</taxon>
        <taxon>Mucoromycota</taxon>
        <taxon>Glomeromycotina</taxon>
        <taxon>Glomeromycetes</taxon>
        <taxon>Diversisporales</taxon>
        <taxon>Gigasporaceae</taxon>
        <taxon>Cetraspora</taxon>
    </lineage>
</organism>
<dbReference type="Proteomes" id="UP000789366">
    <property type="component" value="Unassembled WGS sequence"/>
</dbReference>
<evidence type="ECO:0000313" key="1">
    <source>
        <dbReference type="EMBL" id="CAG8757777.1"/>
    </source>
</evidence>
<dbReference type="EMBL" id="CAJVPW010046544">
    <property type="protein sequence ID" value="CAG8757777.1"/>
    <property type="molecule type" value="Genomic_DNA"/>
</dbReference>
<gene>
    <name evidence="1" type="ORF">SPELUC_LOCUS14926</name>
</gene>
<keyword evidence="2" id="KW-1185">Reference proteome</keyword>
<comment type="caution">
    <text evidence="1">The sequence shown here is derived from an EMBL/GenBank/DDBJ whole genome shotgun (WGS) entry which is preliminary data.</text>
</comment>
<accession>A0ACA9QMJ7</accession>
<sequence length="81" mass="9110">FLDLSENSNLHLLQIRLFGNDLFDEIVSVSDVKVDLVLVFNVKIVFVSNIDDGKLVFISDVGYSKLVFASNVRDNSSLYRA</sequence>
<proteinExistence type="predicted"/>
<name>A0ACA9QMJ7_9GLOM</name>
<protein>
    <submittedName>
        <fullName evidence="1">8627_t:CDS:1</fullName>
    </submittedName>
</protein>